<sequence length="160" mass="17624">MTGLSEDGPEILARVPAPVGDKMEELSSGILRHAALEGETSPSGGHKSYCESHPYSDEHYTYRDEWSVKGPPVPQLEQAIKRIADTIPKDGWKVLFFGRDERTKARVLTLKAEYVHGEDRFLADITVHDQSRMNAGASTSRLLGSLTSACYRVPEGVKAP</sequence>
<proteinExistence type="predicted"/>
<reference evidence="1 2" key="1">
    <citation type="submission" date="2019-10" db="EMBL/GenBank/DDBJ databases">
        <title>Streptomyces smaragdinus sp. nov. and Streptomyces fabii sp. nov., isolated from the gut of fungus growing-termite Macrotermes natalensis.</title>
        <authorList>
            <person name="Schwitalla J."/>
            <person name="Benndorf R."/>
            <person name="Martin K."/>
            <person name="De Beer W."/>
            <person name="Kaster A.-K."/>
            <person name="Vollmers J."/>
            <person name="Poulsen M."/>
            <person name="Beemelmanns C."/>
        </authorList>
    </citation>
    <scope>NUCLEOTIDE SEQUENCE [LARGE SCALE GENOMIC DNA]</scope>
    <source>
        <strain evidence="1 2">RB5</strain>
    </source>
</reference>
<protein>
    <submittedName>
        <fullName evidence="1">Uncharacterized protein</fullName>
    </submittedName>
</protein>
<accession>A0A7K0CS60</accession>
<dbReference type="AlphaFoldDB" id="A0A7K0CS60"/>
<evidence type="ECO:0000313" key="1">
    <source>
        <dbReference type="EMBL" id="MQY16193.1"/>
    </source>
</evidence>
<keyword evidence="2" id="KW-1185">Reference proteome</keyword>
<organism evidence="1 2">
    <name type="scientific">Streptomyces smaragdinus</name>
    <dbReference type="NCBI Taxonomy" id="2585196"/>
    <lineage>
        <taxon>Bacteria</taxon>
        <taxon>Bacillati</taxon>
        <taxon>Actinomycetota</taxon>
        <taxon>Actinomycetes</taxon>
        <taxon>Kitasatosporales</taxon>
        <taxon>Streptomycetaceae</taxon>
        <taxon>Streptomyces</taxon>
    </lineage>
</organism>
<gene>
    <name evidence="1" type="ORF">SRB5_63890</name>
</gene>
<evidence type="ECO:0000313" key="2">
    <source>
        <dbReference type="Proteomes" id="UP000466345"/>
    </source>
</evidence>
<dbReference type="Proteomes" id="UP000466345">
    <property type="component" value="Unassembled WGS sequence"/>
</dbReference>
<comment type="caution">
    <text evidence="1">The sequence shown here is derived from an EMBL/GenBank/DDBJ whole genome shotgun (WGS) entry which is preliminary data.</text>
</comment>
<name>A0A7K0CS60_9ACTN</name>
<dbReference type="EMBL" id="WEGJ01000047">
    <property type="protein sequence ID" value="MQY16193.1"/>
    <property type="molecule type" value="Genomic_DNA"/>
</dbReference>